<dbReference type="EMBL" id="RFFH01000030">
    <property type="protein sequence ID" value="RMI27813.1"/>
    <property type="molecule type" value="Genomic_DNA"/>
</dbReference>
<dbReference type="RefSeq" id="WP_122192048.1">
    <property type="nucleotide sequence ID" value="NZ_RFFH01000030.1"/>
</dbReference>
<comment type="caution">
    <text evidence="1">The sequence shown here is derived from an EMBL/GenBank/DDBJ whole genome shotgun (WGS) entry which is preliminary data.</text>
</comment>
<proteinExistence type="predicted"/>
<evidence type="ECO:0000313" key="2">
    <source>
        <dbReference type="Proteomes" id="UP000279275"/>
    </source>
</evidence>
<name>A0A3M2KU98_9NOCA</name>
<dbReference type="AlphaFoldDB" id="A0A3M2KU98"/>
<organism evidence="1 2">
    <name type="scientific">Nocardia stercoris</name>
    <dbReference type="NCBI Taxonomy" id="2483361"/>
    <lineage>
        <taxon>Bacteria</taxon>
        <taxon>Bacillati</taxon>
        <taxon>Actinomycetota</taxon>
        <taxon>Actinomycetes</taxon>
        <taxon>Mycobacteriales</taxon>
        <taxon>Nocardiaceae</taxon>
        <taxon>Nocardia</taxon>
    </lineage>
</organism>
<reference evidence="1 2" key="1">
    <citation type="submission" date="2018-10" db="EMBL/GenBank/DDBJ databases">
        <title>Isolation from cow dung.</title>
        <authorList>
            <person name="Ling L."/>
        </authorList>
    </citation>
    <scope>NUCLEOTIDE SEQUENCE [LARGE SCALE GENOMIC DNA]</scope>
    <source>
        <strain evidence="1 2">NEAU-LL90</strain>
    </source>
</reference>
<accession>A0A3M2KU98</accession>
<dbReference type="Proteomes" id="UP000279275">
    <property type="component" value="Unassembled WGS sequence"/>
</dbReference>
<dbReference type="OrthoDB" id="8481162at2"/>
<evidence type="ECO:0008006" key="3">
    <source>
        <dbReference type="Google" id="ProtNLM"/>
    </source>
</evidence>
<protein>
    <recommendedName>
        <fullName evidence="3">DUF1579 domain-containing protein</fullName>
    </recommendedName>
</protein>
<gene>
    <name evidence="1" type="ORF">EBN03_32735</name>
</gene>
<evidence type="ECO:0000313" key="1">
    <source>
        <dbReference type="EMBL" id="RMI27813.1"/>
    </source>
</evidence>
<sequence>MSTSISDLDCLVGTWRVSGGADGTTTYAWLDGRAFLSQRVDMDHDGHHVSGLEVIGHERPFGGEASEAVTSRFYSSDGETLDYEYELDGDVLTIWGGRKGSPAYCRTTFSADGNMLSGAWVWPGGGYEATMTRVGG</sequence>
<keyword evidence="2" id="KW-1185">Reference proteome</keyword>